<feature type="chain" id="PRO_5022068898" description="CRC domain-containing protein" evidence="1">
    <location>
        <begin position="31"/>
        <end position="241"/>
    </location>
</feature>
<organism evidence="2 3">
    <name type="scientific">Tigriopus californicus</name>
    <name type="common">Marine copepod</name>
    <dbReference type="NCBI Taxonomy" id="6832"/>
    <lineage>
        <taxon>Eukaryota</taxon>
        <taxon>Metazoa</taxon>
        <taxon>Ecdysozoa</taxon>
        <taxon>Arthropoda</taxon>
        <taxon>Crustacea</taxon>
        <taxon>Multicrustacea</taxon>
        <taxon>Hexanauplia</taxon>
        <taxon>Copepoda</taxon>
        <taxon>Harpacticoida</taxon>
        <taxon>Harpacticidae</taxon>
        <taxon>Tigriopus</taxon>
    </lineage>
</organism>
<keyword evidence="1" id="KW-0732">Signal</keyword>
<name>A0A553NUD4_TIGCA</name>
<evidence type="ECO:0008006" key="4">
    <source>
        <dbReference type="Google" id="ProtNLM"/>
    </source>
</evidence>
<evidence type="ECO:0000256" key="1">
    <source>
        <dbReference type="SAM" id="SignalP"/>
    </source>
</evidence>
<keyword evidence="3" id="KW-1185">Reference proteome</keyword>
<sequence length="241" mass="27556">MHQTFPRQLLFKLRIFALLVSFIQPNRVYSLAQTSGHYASSGFAKYCFYPRTDSIGRMCSCNESHPKCRCEITEVPGPQCPMDNPNCQCCLSLTCHHEDANPPRNKFGLFRRPPWVSKSFPNIIPPQLDFSDFMKNVGSFHQNLTQHAHHSSSLMTSSTCRSISPDNQACECQHLDQCNCKAQVQCSPFGYCQCCHHKQCHGFQGIDEPVPNWFPTKFFDNAGFPFSSDNFFGNEWNNFFV</sequence>
<protein>
    <recommendedName>
        <fullName evidence="4">CRC domain-containing protein</fullName>
    </recommendedName>
</protein>
<accession>A0A553NUD4</accession>
<evidence type="ECO:0000313" key="3">
    <source>
        <dbReference type="Proteomes" id="UP000318571"/>
    </source>
</evidence>
<feature type="signal peptide" evidence="1">
    <location>
        <begin position="1"/>
        <end position="30"/>
    </location>
</feature>
<proteinExistence type="predicted"/>
<dbReference type="EMBL" id="VCGU01000010">
    <property type="protein sequence ID" value="TRY69041.1"/>
    <property type="molecule type" value="Genomic_DNA"/>
</dbReference>
<evidence type="ECO:0000313" key="2">
    <source>
        <dbReference type="EMBL" id="TRY69041.1"/>
    </source>
</evidence>
<gene>
    <name evidence="2" type="ORF">TCAL_16481</name>
</gene>
<dbReference type="Proteomes" id="UP000318571">
    <property type="component" value="Chromosome 1"/>
</dbReference>
<dbReference type="AlphaFoldDB" id="A0A553NUD4"/>
<comment type="caution">
    <text evidence="2">The sequence shown here is derived from an EMBL/GenBank/DDBJ whole genome shotgun (WGS) entry which is preliminary data.</text>
</comment>
<reference evidence="2 3" key="1">
    <citation type="journal article" date="2018" name="Nat. Ecol. Evol.">
        <title>Genomic signatures of mitonuclear coevolution across populations of Tigriopus californicus.</title>
        <authorList>
            <person name="Barreto F.S."/>
            <person name="Watson E.T."/>
            <person name="Lima T.G."/>
            <person name="Willett C.S."/>
            <person name="Edmands S."/>
            <person name="Li W."/>
            <person name="Burton R.S."/>
        </authorList>
    </citation>
    <scope>NUCLEOTIDE SEQUENCE [LARGE SCALE GENOMIC DNA]</scope>
    <source>
        <strain evidence="2 3">San Diego</strain>
    </source>
</reference>